<evidence type="ECO:0000256" key="1">
    <source>
        <dbReference type="SAM" id="SignalP"/>
    </source>
</evidence>
<evidence type="ECO:0000313" key="4">
    <source>
        <dbReference type="Proteomes" id="UP000193804"/>
    </source>
</evidence>
<sequence>MKLFLNLLFLFVVVSANGQSIEISKILEEIDAQENLSGVVLVAQEGQIIYENTYGFANQTTNTPNNIDTKFFIGSLTKQFTALLVMQQLEAGKLALDAPIINYLPNYREDTGEKITIRHLLTHTHGIPNASDSANFSALTKEEFEKRYCQANLEFAPGTQFKYSNIIGYYLLGEIIEKVSSKEFSQLLEEKILKPLNLTNTGTYNPASSPKNLATGSLQNEGNFSNAPPVDMSFSLSAAGIFSTVEDLHKWDQAIRNEKLLSEDDFKQVFTPFSDSVRYGLGWYLNDPEINGVKHLLASHTGGAGGFKSQIMRGVEDDVLVVFLSNSDKYIELRYPLMNALLIKN</sequence>
<dbReference type="Proteomes" id="UP000193804">
    <property type="component" value="Unassembled WGS sequence"/>
</dbReference>
<dbReference type="Gene3D" id="3.40.710.10">
    <property type="entry name" value="DD-peptidase/beta-lactamase superfamily"/>
    <property type="match status" value="1"/>
</dbReference>
<accession>A0A1X7J3M8</accession>
<evidence type="ECO:0000259" key="2">
    <source>
        <dbReference type="Pfam" id="PF00144"/>
    </source>
</evidence>
<feature type="signal peptide" evidence="1">
    <location>
        <begin position="1"/>
        <end position="18"/>
    </location>
</feature>
<dbReference type="InterPro" id="IPR001466">
    <property type="entry name" value="Beta-lactam-related"/>
</dbReference>
<dbReference type="PANTHER" id="PTHR46825:SF9">
    <property type="entry name" value="BETA-LACTAMASE-RELATED DOMAIN-CONTAINING PROTEIN"/>
    <property type="match status" value="1"/>
</dbReference>
<dbReference type="EMBL" id="FXAW01000002">
    <property type="protein sequence ID" value="SMG22023.1"/>
    <property type="molecule type" value="Genomic_DNA"/>
</dbReference>
<dbReference type="PANTHER" id="PTHR46825">
    <property type="entry name" value="D-ALANYL-D-ALANINE-CARBOXYPEPTIDASE/ENDOPEPTIDASE AMPH"/>
    <property type="match status" value="1"/>
</dbReference>
<dbReference type="Pfam" id="PF00144">
    <property type="entry name" value="Beta-lactamase"/>
    <property type="match status" value="1"/>
</dbReference>
<reference evidence="4" key="1">
    <citation type="submission" date="2017-04" db="EMBL/GenBank/DDBJ databases">
        <authorList>
            <person name="Varghese N."/>
            <person name="Submissions S."/>
        </authorList>
    </citation>
    <scope>NUCLEOTIDE SEQUENCE [LARGE SCALE GENOMIC DNA]</scope>
    <source>
        <strain evidence="4">DSM 4125</strain>
    </source>
</reference>
<keyword evidence="1" id="KW-0732">Signal</keyword>
<dbReference type="InterPro" id="IPR050491">
    <property type="entry name" value="AmpC-like"/>
</dbReference>
<organism evidence="3 4">
    <name type="scientific">Marivirga sericea</name>
    <dbReference type="NCBI Taxonomy" id="1028"/>
    <lineage>
        <taxon>Bacteria</taxon>
        <taxon>Pseudomonadati</taxon>
        <taxon>Bacteroidota</taxon>
        <taxon>Cytophagia</taxon>
        <taxon>Cytophagales</taxon>
        <taxon>Marivirgaceae</taxon>
        <taxon>Marivirga</taxon>
    </lineage>
</organism>
<dbReference type="AlphaFoldDB" id="A0A1X7J3M8"/>
<name>A0A1X7J3M8_9BACT</name>
<protein>
    <submittedName>
        <fullName evidence="3">CubicO group peptidase, beta-lactamase class C family</fullName>
    </submittedName>
</protein>
<evidence type="ECO:0000313" key="3">
    <source>
        <dbReference type="EMBL" id="SMG22023.1"/>
    </source>
</evidence>
<gene>
    <name evidence="3" type="ORF">SAMN05661096_01254</name>
</gene>
<dbReference type="SUPFAM" id="SSF56601">
    <property type="entry name" value="beta-lactamase/transpeptidase-like"/>
    <property type="match status" value="1"/>
</dbReference>
<keyword evidence="4" id="KW-1185">Reference proteome</keyword>
<dbReference type="STRING" id="1028.SAMN05661096_01254"/>
<feature type="chain" id="PRO_5012394764" evidence="1">
    <location>
        <begin position="19"/>
        <end position="345"/>
    </location>
</feature>
<dbReference type="OrthoDB" id="9793489at2"/>
<proteinExistence type="predicted"/>
<dbReference type="RefSeq" id="WP_085516220.1">
    <property type="nucleotide sequence ID" value="NZ_FXAW01000002.1"/>
</dbReference>
<feature type="domain" description="Beta-lactamase-related" evidence="2">
    <location>
        <begin position="25"/>
        <end position="330"/>
    </location>
</feature>
<dbReference type="InterPro" id="IPR012338">
    <property type="entry name" value="Beta-lactam/transpept-like"/>
</dbReference>